<proteinExistence type="predicted"/>
<dbReference type="Proteomes" id="UP001375240">
    <property type="component" value="Unassembled WGS sequence"/>
</dbReference>
<feature type="compositionally biased region" description="Basic and acidic residues" evidence="1">
    <location>
        <begin position="472"/>
        <end position="486"/>
    </location>
</feature>
<feature type="region of interest" description="Disordered" evidence="1">
    <location>
        <begin position="178"/>
        <end position="515"/>
    </location>
</feature>
<feature type="region of interest" description="Disordered" evidence="1">
    <location>
        <begin position="126"/>
        <end position="164"/>
    </location>
</feature>
<keyword evidence="2" id="KW-1133">Transmembrane helix</keyword>
<dbReference type="EMBL" id="JAVHNQ010000004">
    <property type="protein sequence ID" value="KAK6349466.1"/>
    <property type="molecule type" value="Genomic_DNA"/>
</dbReference>
<feature type="transmembrane region" description="Helical" evidence="2">
    <location>
        <begin position="55"/>
        <end position="76"/>
    </location>
</feature>
<keyword evidence="2" id="KW-0812">Transmembrane</keyword>
<feature type="compositionally biased region" description="Low complexity" evidence="1">
    <location>
        <begin position="487"/>
        <end position="499"/>
    </location>
</feature>
<name>A0AAV9UWZ7_9PEZI</name>
<evidence type="ECO:0000256" key="2">
    <source>
        <dbReference type="SAM" id="Phobius"/>
    </source>
</evidence>
<feature type="compositionally biased region" description="Basic residues" evidence="1">
    <location>
        <begin position="151"/>
        <end position="160"/>
    </location>
</feature>
<protein>
    <submittedName>
        <fullName evidence="3">Uncharacterized protein</fullName>
    </submittedName>
</protein>
<evidence type="ECO:0000313" key="3">
    <source>
        <dbReference type="EMBL" id="KAK6349466.1"/>
    </source>
</evidence>
<feature type="compositionally biased region" description="Low complexity" evidence="1">
    <location>
        <begin position="272"/>
        <end position="281"/>
    </location>
</feature>
<gene>
    <name evidence="3" type="ORF">TWF696_005750</name>
</gene>
<comment type="caution">
    <text evidence="3">The sequence shown here is derived from an EMBL/GenBank/DDBJ whole genome shotgun (WGS) entry which is preliminary data.</text>
</comment>
<keyword evidence="4" id="KW-1185">Reference proteome</keyword>
<evidence type="ECO:0000313" key="4">
    <source>
        <dbReference type="Proteomes" id="UP001375240"/>
    </source>
</evidence>
<reference evidence="3 4" key="1">
    <citation type="submission" date="2019-10" db="EMBL/GenBank/DDBJ databases">
        <authorList>
            <person name="Palmer J.M."/>
        </authorList>
    </citation>
    <scope>NUCLEOTIDE SEQUENCE [LARGE SCALE GENOMIC DNA]</scope>
    <source>
        <strain evidence="3 4">TWF696</strain>
    </source>
</reference>
<evidence type="ECO:0000256" key="1">
    <source>
        <dbReference type="SAM" id="MobiDB-lite"/>
    </source>
</evidence>
<feature type="compositionally biased region" description="Low complexity" evidence="1">
    <location>
        <begin position="385"/>
        <end position="395"/>
    </location>
</feature>
<sequence length="515" mass="56152">MAPATLPSAAEIKDAVMALYVRSADALWGASIESAMTDSLEKRGSYAKPSDFSKGVIAIFAILGGAMAAAVWWFFLKKGGFVWKEEDWDDYKSSVLRRKGPDGKTIASGSTRAPETVVTDLTYQTETEGTYHEPRTEKQTAVSGREIPKAKWAKPKRNNSKRSVTSGFDIFTRWRRRDRSPTSTDRDPDLESYADEEPARMKSYNPHPVRTPSIHSESDMGSEAQLEKRGTAFNGAGRHPSRYAYTYARTDTSSEKSSPMGPRQSTKKSKRSPSSSQSTSKRAPAQHAAAPPELSTIADETESRLSFEAADDAAFTVVSEPVSQPAPAVTSPPKALAKSSSRGAKSYAYPMPDSRRMSTSRKRSEYSSQTRSGRRESGGTYQTASTDSSDSDCPSDCSCCTTDSEEESSSDDDDDVSTNLSHQFRESARGDLGTKVYTHPLSLGLAPKRISSPVPTEHLMVGKQRGKPGQSAERRVMGARSYRQESRGSLSSDSEGDSGNETVTSRVRKALNGKR</sequence>
<feature type="compositionally biased region" description="Basic and acidic residues" evidence="1">
    <location>
        <begin position="129"/>
        <end position="138"/>
    </location>
</feature>
<organism evidence="3 4">
    <name type="scientific">Orbilia brochopaga</name>
    <dbReference type="NCBI Taxonomy" id="3140254"/>
    <lineage>
        <taxon>Eukaryota</taxon>
        <taxon>Fungi</taxon>
        <taxon>Dikarya</taxon>
        <taxon>Ascomycota</taxon>
        <taxon>Pezizomycotina</taxon>
        <taxon>Orbiliomycetes</taxon>
        <taxon>Orbiliales</taxon>
        <taxon>Orbiliaceae</taxon>
        <taxon>Orbilia</taxon>
    </lineage>
</organism>
<accession>A0AAV9UWZ7</accession>
<dbReference type="AlphaFoldDB" id="A0AAV9UWZ7"/>
<feature type="compositionally biased region" description="Acidic residues" evidence="1">
    <location>
        <begin position="403"/>
        <end position="416"/>
    </location>
</feature>
<keyword evidence="2" id="KW-0472">Membrane</keyword>
<feature type="compositionally biased region" description="Basic residues" evidence="1">
    <location>
        <begin position="506"/>
        <end position="515"/>
    </location>
</feature>